<protein>
    <submittedName>
        <fullName evidence="1">Uncharacterized protein</fullName>
    </submittedName>
</protein>
<comment type="caution">
    <text evidence="1">The sequence shown here is derived from an EMBL/GenBank/DDBJ whole genome shotgun (WGS) entry which is preliminary data.</text>
</comment>
<keyword evidence="2" id="KW-1185">Reference proteome</keyword>
<evidence type="ECO:0000313" key="2">
    <source>
        <dbReference type="Proteomes" id="UP001230649"/>
    </source>
</evidence>
<evidence type="ECO:0000313" key="1">
    <source>
        <dbReference type="EMBL" id="KAJ9115664.1"/>
    </source>
</evidence>
<accession>A0ACC2WX08</accession>
<name>A0ACC2WX08_9TREE</name>
<proteinExistence type="predicted"/>
<reference evidence="1" key="1">
    <citation type="submission" date="2023-04" db="EMBL/GenBank/DDBJ databases">
        <title>Draft Genome sequencing of Naganishia species isolated from polar environments using Oxford Nanopore Technology.</title>
        <authorList>
            <person name="Leo P."/>
            <person name="Venkateswaran K."/>
        </authorList>
    </citation>
    <scope>NUCLEOTIDE SEQUENCE</scope>
    <source>
        <strain evidence="1">MNA-CCFEE 5262</strain>
    </source>
</reference>
<dbReference type="Proteomes" id="UP001230649">
    <property type="component" value="Unassembled WGS sequence"/>
</dbReference>
<sequence length="469" mass="52534">MSNTDYTGTITVDEWQEYHNLRAVSNETHTKDLEKLSGLLYQNFHRYTECYAQEQQTLLARIDDLQIANVRLQDKLLIREQQNKIYEQRHRNSESVPGQRSLNRRASLYDGSWTNSLQSTMVSPFPPTIFSPTVSLTKSQKPSLAVTIPNSGSLSLSTNSSVFVPQQTSITVEVEPTSWSSSSPVSMQWKKREEKKDSPIGLTVSTQQRSDWVLDDVPFSYGNWTDNDFDDDSGPPPATAVSAPAGSIPVASTSESVRYAMVLVDVCNVKFPVEDVLRGREGGYQYIENLHRAIIEQLAKQNLPPVTDPLMVRMIVKQGDYGNLRVGGCGAEQMDEFCLGMRTHTSSMPVEQIPNERFKDTPSALLSTLRMCLNDEDCQLVLIAIDHSLPVYLDDLRTLSTVMSTTKMRILGNISTFGNGTFTCLNIGHVVAPASTSTQSLRHDEDEARWIAADVLCSRQDRSPIWRQK</sequence>
<organism evidence="1 2">
    <name type="scientific">Naganishia adeliensis</name>
    <dbReference type="NCBI Taxonomy" id="92952"/>
    <lineage>
        <taxon>Eukaryota</taxon>
        <taxon>Fungi</taxon>
        <taxon>Dikarya</taxon>
        <taxon>Basidiomycota</taxon>
        <taxon>Agaricomycotina</taxon>
        <taxon>Tremellomycetes</taxon>
        <taxon>Filobasidiales</taxon>
        <taxon>Filobasidiaceae</taxon>
        <taxon>Naganishia</taxon>
    </lineage>
</organism>
<gene>
    <name evidence="1" type="ORF">QFC20_000991</name>
</gene>
<dbReference type="EMBL" id="JASBWS010000005">
    <property type="protein sequence ID" value="KAJ9115664.1"/>
    <property type="molecule type" value="Genomic_DNA"/>
</dbReference>